<evidence type="ECO:0000256" key="2">
    <source>
        <dbReference type="ARBA" id="ARBA00023163"/>
    </source>
</evidence>
<evidence type="ECO:0000256" key="3">
    <source>
        <dbReference type="SAM" id="MobiDB-lite"/>
    </source>
</evidence>
<reference evidence="5" key="2">
    <citation type="submission" date="2015-03" db="UniProtKB">
        <authorList>
            <consortium name="EnsemblPlants"/>
        </authorList>
    </citation>
    <scope>IDENTIFICATION</scope>
</reference>
<dbReference type="GO" id="GO:0070897">
    <property type="term" value="P:transcription preinitiation complex assembly"/>
    <property type="evidence" value="ECO:0007669"/>
    <property type="project" value="InterPro"/>
</dbReference>
<dbReference type="eggNOG" id="KOG1597">
    <property type="taxonomic scope" value="Eukaryota"/>
</dbReference>
<evidence type="ECO:0000313" key="6">
    <source>
        <dbReference type="Proteomes" id="UP000026960"/>
    </source>
</evidence>
<evidence type="ECO:0000313" key="5">
    <source>
        <dbReference type="EnsemblPlants" id="OBART07G15500.1"/>
    </source>
</evidence>
<feature type="domain" description="Transcription factor TFIIB cyclin-like" evidence="4">
    <location>
        <begin position="220"/>
        <end position="302"/>
    </location>
</feature>
<dbReference type="Gramene" id="OBART07G15500.1">
    <property type="protein sequence ID" value="OBART07G15500.1"/>
    <property type="gene ID" value="OBART07G15500"/>
</dbReference>
<dbReference type="PRINTS" id="PR00685">
    <property type="entry name" value="TIFACTORIIB"/>
</dbReference>
<evidence type="ECO:0000256" key="1">
    <source>
        <dbReference type="ARBA" id="ARBA00023015"/>
    </source>
</evidence>
<dbReference type="EnsemblPlants" id="OBART07G15500.1">
    <property type="protein sequence ID" value="OBART07G15500.1"/>
    <property type="gene ID" value="OBART07G15500"/>
</dbReference>
<sequence>MYGSPDVVSYCQHCQRTTPMVLDHATGDAICTGCAFDLGNGANACPEPPRWRAAAGHGDSDGDRSSSSSSVGGDVSPAAADPLLQGGEGVACSVGAPPVQPRVRGAVVPPKQMRAGGAVPPKVSDRAKEVLRKLEEARACPKGRSRDALYAACLHAACRVEGAPRTLKELIAATSDAAATKRDLGKFINAIKRHLGMEERGQDQAADMKASGGGVGVVVRAGDYLHRYGSAVGMSGQEASAARRAAGRLDSLDVRRNPQSIAAAIVYMAAQGSSGVRKSVREVSAATGVSESTIKDAYKDLCPHAALLFA</sequence>
<dbReference type="GO" id="GO:0097550">
    <property type="term" value="C:transcription preinitiation complex"/>
    <property type="evidence" value="ECO:0007669"/>
    <property type="project" value="TreeGrafter"/>
</dbReference>
<evidence type="ECO:0000259" key="4">
    <source>
        <dbReference type="Pfam" id="PF00382"/>
    </source>
</evidence>
<keyword evidence="1" id="KW-0805">Transcription regulation</keyword>
<organism evidence="5">
    <name type="scientific">Oryza barthii</name>
    <dbReference type="NCBI Taxonomy" id="65489"/>
    <lineage>
        <taxon>Eukaryota</taxon>
        <taxon>Viridiplantae</taxon>
        <taxon>Streptophyta</taxon>
        <taxon>Embryophyta</taxon>
        <taxon>Tracheophyta</taxon>
        <taxon>Spermatophyta</taxon>
        <taxon>Magnoliopsida</taxon>
        <taxon>Liliopsida</taxon>
        <taxon>Poales</taxon>
        <taxon>Poaceae</taxon>
        <taxon>BOP clade</taxon>
        <taxon>Oryzoideae</taxon>
        <taxon>Oryzeae</taxon>
        <taxon>Oryzinae</taxon>
        <taxon>Oryza</taxon>
    </lineage>
</organism>
<dbReference type="PaxDb" id="65489-OBART07G15500.1"/>
<dbReference type="Pfam" id="PF00382">
    <property type="entry name" value="TFIIB"/>
    <property type="match status" value="2"/>
</dbReference>
<dbReference type="InterPro" id="IPR013150">
    <property type="entry name" value="TFIIB_cyclin"/>
</dbReference>
<keyword evidence="2" id="KW-0804">Transcription</keyword>
<feature type="region of interest" description="Disordered" evidence="3">
    <location>
        <begin position="49"/>
        <end position="80"/>
    </location>
</feature>
<accession>A0A0D3GRD2</accession>
<dbReference type="HOGENOM" id="CLU_043736_1_2_1"/>
<dbReference type="InterPro" id="IPR036915">
    <property type="entry name" value="Cyclin-like_sf"/>
</dbReference>
<dbReference type="Proteomes" id="UP000026960">
    <property type="component" value="Chromosome 7"/>
</dbReference>
<name>A0A0D3GRD2_9ORYZ</name>
<dbReference type="AlphaFoldDB" id="A0A0D3GRD2"/>
<dbReference type="Gene3D" id="1.10.472.10">
    <property type="entry name" value="Cyclin-like"/>
    <property type="match status" value="1"/>
</dbReference>
<dbReference type="PANTHER" id="PTHR11618">
    <property type="entry name" value="TRANSCRIPTION INITIATION FACTOR IIB-RELATED"/>
    <property type="match status" value="1"/>
</dbReference>
<dbReference type="GO" id="GO:0005634">
    <property type="term" value="C:nucleus"/>
    <property type="evidence" value="ECO:0007669"/>
    <property type="project" value="TreeGrafter"/>
</dbReference>
<dbReference type="PANTHER" id="PTHR11618:SF24">
    <property type="entry name" value="OS03G0193600 PROTEIN"/>
    <property type="match status" value="1"/>
</dbReference>
<proteinExistence type="predicted"/>
<keyword evidence="6" id="KW-1185">Reference proteome</keyword>
<feature type="compositionally biased region" description="Low complexity" evidence="3">
    <location>
        <begin position="65"/>
        <end position="76"/>
    </location>
</feature>
<feature type="domain" description="Transcription factor TFIIB cyclin-like" evidence="4">
    <location>
        <begin position="120"/>
        <end position="173"/>
    </location>
</feature>
<protein>
    <recommendedName>
        <fullName evidence="4">Transcription factor TFIIB cyclin-like domain-containing protein</fullName>
    </recommendedName>
</protein>
<reference evidence="5" key="1">
    <citation type="journal article" date="2009" name="Rice">
        <title>De Novo Next Generation Sequencing of Plant Genomes.</title>
        <authorList>
            <person name="Rounsley S."/>
            <person name="Marri P.R."/>
            <person name="Yu Y."/>
            <person name="He R."/>
            <person name="Sisneros N."/>
            <person name="Goicoechea J.L."/>
            <person name="Lee S.J."/>
            <person name="Angelova A."/>
            <person name="Kudrna D."/>
            <person name="Luo M."/>
            <person name="Affourtit J."/>
            <person name="Desany B."/>
            <person name="Knight J."/>
            <person name="Niazi F."/>
            <person name="Egholm M."/>
            <person name="Wing R.A."/>
        </authorList>
    </citation>
    <scope>NUCLEOTIDE SEQUENCE [LARGE SCALE GENOMIC DNA]</scope>
    <source>
        <strain evidence="5">cv. IRGC 105608</strain>
    </source>
</reference>
<dbReference type="STRING" id="65489.A0A0D3GRD2"/>
<dbReference type="SUPFAM" id="SSF47954">
    <property type="entry name" value="Cyclin-like"/>
    <property type="match status" value="2"/>
</dbReference>
<dbReference type="Gene3D" id="1.10.472.170">
    <property type="match status" value="2"/>
</dbReference>
<dbReference type="GO" id="GO:0017025">
    <property type="term" value="F:TBP-class protein binding"/>
    <property type="evidence" value="ECO:0007669"/>
    <property type="project" value="InterPro"/>
</dbReference>
<dbReference type="InterPro" id="IPR000812">
    <property type="entry name" value="TFIIB"/>
</dbReference>